<evidence type="ECO:0000256" key="3">
    <source>
        <dbReference type="PROSITE-ProRule" id="PRU00277"/>
    </source>
</evidence>
<dbReference type="EMBL" id="CP022387">
    <property type="protein sequence ID" value="ATA90174.1"/>
    <property type="molecule type" value="Genomic_DNA"/>
</dbReference>
<evidence type="ECO:0000259" key="5">
    <source>
        <dbReference type="PROSITE" id="PS50059"/>
    </source>
</evidence>
<name>A0A250FYJ5_9FLAO</name>
<comment type="catalytic activity">
    <reaction evidence="1 3 4">
        <text>[protein]-peptidylproline (omega=180) = [protein]-peptidylproline (omega=0)</text>
        <dbReference type="Rhea" id="RHEA:16237"/>
        <dbReference type="Rhea" id="RHEA-COMP:10747"/>
        <dbReference type="Rhea" id="RHEA-COMP:10748"/>
        <dbReference type="ChEBI" id="CHEBI:83833"/>
        <dbReference type="ChEBI" id="CHEBI:83834"/>
        <dbReference type="EC" id="5.2.1.8"/>
    </reaction>
</comment>
<dbReference type="InterPro" id="IPR001179">
    <property type="entry name" value="PPIase_FKBP_dom"/>
</dbReference>
<dbReference type="InterPro" id="IPR019869">
    <property type="entry name" value="Motility-assoc_PPIase_GldI"/>
</dbReference>
<comment type="similarity">
    <text evidence="4">Belongs to the FKBP-type PPIase family.</text>
</comment>
<proteinExistence type="inferred from homology"/>
<evidence type="ECO:0000256" key="4">
    <source>
        <dbReference type="RuleBase" id="RU003915"/>
    </source>
</evidence>
<dbReference type="Gene3D" id="3.10.50.40">
    <property type="match status" value="1"/>
</dbReference>
<dbReference type="EC" id="5.2.1.8" evidence="4"/>
<protein>
    <recommendedName>
        <fullName evidence="4">Peptidyl-prolyl cis-trans isomerase</fullName>
        <ecNumber evidence="4">5.2.1.8</ecNumber>
    </recommendedName>
</protein>
<dbReference type="InterPro" id="IPR046357">
    <property type="entry name" value="PPIase_dom_sf"/>
</dbReference>
<dbReference type="GO" id="GO:0003755">
    <property type="term" value="F:peptidyl-prolyl cis-trans isomerase activity"/>
    <property type="evidence" value="ECO:0007669"/>
    <property type="project" value="UniProtKB-UniRule"/>
</dbReference>
<dbReference type="PROSITE" id="PS50059">
    <property type="entry name" value="FKBP_PPIASE"/>
    <property type="match status" value="1"/>
</dbReference>
<organism evidence="6 7">
    <name type="scientific">Capnocytophaga stomatis</name>
    <dbReference type="NCBI Taxonomy" id="1848904"/>
    <lineage>
        <taxon>Bacteria</taxon>
        <taxon>Pseudomonadati</taxon>
        <taxon>Bacteroidota</taxon>
        <taxon>Flavobacteriia</taxon>
        <taxon>Flavobacteriales</taxon>
        <taxon>Flavobacteriaceae</taxon>
        <taxon>Capnocytophaga</taxon>
    </lineage>
</organism>
<sequence>MLKKWIFLIAVTVLGIACNEKQARRPISVKSGNTFLKESAEKNKKLLSSEEALIDSIIKKDTLHHFIDSEHGFKFYYTRQNPEATYTAEFGDKVTYNYSISDINGNEIYEESKEGDYQYFVEKEELFLGLRSALKILKEAESGVFFFPSEIAYGYRGDKDKIESNQPIIAKIRVTKIEKNKNTQEIINNQKDTIQKPN</sequence>
<reference evidence="7" key="1">
    <citation type="submission" date="2017-06" db="EMBL/GenBank/DDBJ databases">
        <title>Capnocytophaga spp. assemblies.</title>
        <authorList>
            <person name="Gulvik C.A."/>
        </authorList>
    </citation>
    <scope>NUCLEOTIDE SEQUENCE [LARGE SCALE GENOMIC DNA]</scope>
    <source>
        <strain evidence="7">H2177</strain>
    </source>
</reference>
<dbReference type="AlphaFoldDB" id="A0A250FYJ5"/>
<gene>
    <name evidence="6" type="primary">gldI</name>
    <name evidence="6" type="ORF">CGC58_10830</name>
</gene>
<dbReference type="SUPFAM" id="SSF54534">
    <property type="entry name" value="FKBP-like"/>
    <property type="match status" value="1"/>
</dbReference>
<evidence type="ECO:0000313" key="6">
    <source>
        <dbReference type="EMBL" id="ATA90174.1"/>
    </source>
</evidence>
<dbReference type="Proteomes" id="UP000217348">
    <property type="component" value="Chromosome"/>
</dbReference>
<keyword evidence="2 3" id="KW-0697">Rotamase</keyword>
<dbReference type="OrthoDB" id="1093155at2"/>
<evidence type="ECO:0000256" key="1">
    <source>
        <dbReference type="ARBA" id="ARBA00000971"/>
    </source>
</evidence>
<dbReference type="RefSeq" id="WP_095896719.1">
    <property type="nucleotide sequence ID" value="NZ_CP022387.1"/>
</dbReference>
<evidence type="ECO:0000256" key="2">
    <source>
        <dbReference type="ARBA" id="ARBA00023110"/>
    </source>
</evidence>
<dbReference type="Pfam" id="PF00254">
    <property type="entry name" value="FKBP_C"/>
    <property type="match status" value="1"/>
</dbReference>
<dbReference type="PROSITE" id="PS51257">
    <property type="entry name" value="PROKAR_LIPOPROTEIN"/>
    <property type="match status" value="1"/>
</dbReference>
<dbReference type="KEGG" id="csto:CGC58_10830"/>
<accession>A0A250FYJ5</accession>
<evidence type="ECO:0000313" key="7">
    <source>
        <dbReference type="Proteomes" id="UP000217348"/>
    </source>
</evidence>
<dbReference type="NCBIfam" id="TIGR03516">
    <property type="entry name" value="ppisom_GldI"/>
    <property type="match status" value="1"/>
</dbReference>
<keyword evidence="3 4" id="KW-0413">Isomerase</keyword>
<feature type="domain" description="PPIase FKBP-type" evidence="5">
    <location>
        <begin position="91"/>
        <end position="178"/>
    </location>
</feature>